<keyword evidence="3" id="KW-1185">Reference proteome</keyword>
<reference evidence="3" key="1">
    <citation type="journal article" date="2024" name="Int. J. Syst. Evol. Microbiol.">
        <title>Methylomarinovum tepidoasis sp. nov., a moderately thermophilic methanotroph of the family Methylothermaceae isolated from a deep-sea hydrothermal field.</title>
        <authorList>
            <person name="Hirayama H."/>
            <person name="Takaki Y."/>
            <person name="Abe M."/>
            <person name="Miyazaki M."/>
            <person name="Uematsu K."/>
            <person name="Matsui Y."/>
            <person name="Takai K."/>
        </authorList>
    </citation>
    <scope>NUCLEOTIDE SEQUENCE [LARGE SCALE GENOMIC DNA]</scope>
    <source>
        <strain evidence="3">IT-9</strain>
    </source>
</reference>
<gene>
    <name evidence="2" type="ORF">MIT9_P0501</name>
</gene>
<dbReference type="AlphaFoldDB" id="A0AAU9C061"/>
<dbReference type="InterPro" id="IPR029439">
    <property type="entry name" value="Wzt_C"/>
</dbReference>
<evidence type="ECO:0000313" key="2">
    <source>
        <dbReference type="EMBL" id="BCX80923.1"/>
    </source>
</evidence>
<protein>
    <recommendedName>
        <fullName evidence="1">Wzt C-terminal domain-containing protein</fullName>
    </recommendedName>
</protein>
<proteinExistence type="predicted"/>
<sequence>MRRGKIRVIGWLRVYSSGMQARLAFSLATCVRPEVLIVDEVLSVGDSYFQHKSFDRIRRFKEEGTTILFVSHGMETVKEICNRVILLDKGQVLKDGLPDEVVDYYNALIAERENAKLTIEQRRERGGWLLTRSGTGEVRVARLSLVDAETGEEVATARVRQTLCLIAEVEIVEPIPKLVLGYMLRDKLGHVVWGTNTWHTRQVLEGLKPGDRVIYRLPFTCTLGPGSYSFSPALVSTDTHLVNNYEWTDNALVFDVINTNYPFFIGSSWLDAQFQISIQEKVTT</sequence>
<dbReference type="EMBL" id="AP024714">
    <property type="protein sequence ID" value="BCX80923.1"/>
    <property type="molecule type" value="Genomic_DNA"/>
</dbReference>
<dbReference type="InterPro" id="IPR050683">
    <property type="entry name" value="Bact_Polysacc_Export_ATP-bd"/>
</dbReference>
<evidence type="ECO:0000259" key="1">
    <source>
        <dbReference type="Pfam" id="PF14524"/>
    </source>
</evidence>
<dbReference type="Pfam" id="PF14524">
    <property type="entry name" value="Wzt_C"/>
    <property type="match status" value="1"/>
</dbReference>
<dbReference type="PANTHER" id="PTHR46743">
    <property type="entry name" value="TEICHOIC ACIDS EXPORT ATP-BINDING PROTEIN TAGH"/>
    <property type="match status" value="1"/>
</dbReference>
<dbReference type="InterPro" id="IPR027417">
    <property type="entry name" value="P-loop_NTPase"/>
</dbReference>
<feature type="domain" description="Wzt C-terminal" evidence="1">
    <location>
        <begin position="131"/>
        <end position="269"/>
    </location>
</feature>
<dbReference type="Gene3D" id="2.70.50.60">
    <property type="entry name" value="abc- transporter (atp binding component) like domain"/>
    <property type="match status" value="1"/>
</dbReference>
<accession>A0AAU9C061</accession>
<dbReference type="Proteomes" id="UP001321825">
    <property type="component" value="Chromosome"/>
</dbReference>
<dbReference type="CDD" id="cd10147">
    <property type="entry name" value="Wzt_C-like"/>
    <property type="match status" value="1"/>
</dbReference>
<evidence type="ECO:0000313" key="3">
    <source>
        <dbReference type="Proteomes" id="UP001321825"/>
    </source>
</evidence>
<dbReference type="SUPFAM" id="SSF52540">
    <property type="entry name" value="P-loop containing nucleoside triphosphate hydrolases"/>
    <property type="match status" value="1"/>
</dbReference>
<organism evidence="2 3">
    <name type="scientific">Methylomarinovum caldicuralii</name>
    <dbReference type="NCBI Taxonomy" id="438856"/>
    <lineage>
        <taxon>Bacteria</taxon>
        <taxon>Pseudomonadati</taxon>
        <taxon>Pseudomonadota</taxon>
        <taxon>Gammaproteobacteria</taxon>
        <taxon>Methylococcales</taxon>
        <taxon>Methylothermaceae</taxon>
        <taxon>Methylomarinovum</taxon>
    </lineage>
</organism>
<name>A0AAU9C061_9GAMM</name>
<dbReference type="Gene3D" id="3.40.50.300">
    <property type="entry name" value="P-loop containing nucleotide triphosphate hydrolases"/>
    <property type="match status" value="1"/>
</dbReference>
<dbReference type="KEGG" id="mcau:MIT9_P0501"/>
<dbReference type="PANTHER" id="PTHR46743:SF2">
    <property type="entry name" value="TEICHOIC ACIDS EXPORT ATP-BINDING PROTEIN TAGH"/>
    <property type="match status" value="1"/>
</dbReference>